<dbReference type="InterPro" id="IPR018200">
    <property type="entry name" value="USP_CS"/>
</dbReference>
<dbReference type="InterPro" id="IPR028889">
    <property type="entry name" value="USP"/>
</dbReference>
<feature type="region of interest" description="Disordered" evidence="11">
    <location>
        <begin position="1306"/>
        <end position="1327"/>
    </location>
</feature>
<evidence type="ECO:0000256" key="4">
    <source>
        <dbReference type="ARBA" id="ARBA00022670"/>
    </source>
</evidence>
<dbReference type="Proteomes" id="UP000002320">
    <property type="component" value="Unassembled WGS sequence"/>
</dbReference>
<keyword evidence="5" id="KW-0833">Ubl conjugation pathway</keyword>
<comment type="similarity">
    <text evidence="2">Belongs to the peptidase C19 family.</text>
</comment>
<evidence type="ECO:0000256" key="8">
    <source>
        <dbReference type="ARBA" id="ARBA00026136"/>
    </source>
</evidence>
<dbReference type="CDD" id="cd02659">
    <property type="entry name" value="peptidase_C19C"/>
    <property type="match status" value="1"/>
</dbReference>
<dbReference type="KEGG" id="cqu:CpipJ_CPIJ019760"/>
<dbReference type="GO" id="GO:0006508">
    <property type="term" value="P:proteolysis"/>
    <property type="evidence" value="ECO:0007669"/>
    <property type="project" value="UniProtKB-KW"/>
</dbReference>
<dbReference type="Pfam" id="PF19718">
    <property type="entry name" value="USP47_C"/>
    <property type="match status" value="1"/>
</dbReference>
<name>B0XK96_CULQU</name>
<evidence type="ECO:0000256" key="3">
    <source>
        <dbReference type="ARBA" id="ARBA00012759"/>
    </source>
</evidence>
<evidence type="ECO:0000259" key="12">
    <source>
        <dbReference type="PROSITE" id="PS50235"/>
    </source>
</evidence>
<dbReference type="PANTHER" id="PTHR24006:SF702">
    <property type="entry name" value="UBIQUITIN CARBOXYL-TERMINAL HYDROLASE 47"/>
    <property type="match status" value="1"/>
</dbReference>
<accession>B0XK96</accession>
<feature type="region of interest" description="Disordered" evidence="11">
    <location>
        <begin position="898"/>
        <end position="925"/>
    </location>
</feature>
<evidence type="ECO:0000256" key="5">
    <source>
        <dbReference type="ARBA" id="ARBA00022786"/>
    </source>
</evidence>
<keyword evidence="7" id="KW-0788">Thiol protease</keyword>
<dbReference type="OMA" id="CEWIVSK"/>
<protein>
    <recommendedName>
        <fullName evidence="8">Ubiquitin carboxyl-terminal hydrolase 47</fullName>
        <ecNumber evidence="3">3.4.19.12</ecNumber>
    </recommendedName>
    <alternativeName>
        <fullName evidence="9">Ubiquitin thioesterase 47</fullName>
    </alternativeName>
    <alternativeName>
        <fullName evidence="10">Ubiquitin-specific-processing protease 47</fullName>
    </alternativeName>
</protein>
<feature type="region of interest" description="Disordered" evidence="11">
    <location>
        <begin position="480"/>
        <end position="508"/>
    </location>
</feature>
<evidence type="ECO:0000256" key="1">
    <source>
        <dbReference type="ARBA" id="ARBA00000707"/>
    </source>
</evidence>
<evidence type="ECO:0000313" key="14">
    <source>
        <dbReference type="EnsemblMetazoa" id="CPIJ019760-PA"/>
    </source>
</evidence>
<dbReference type="InterPro" id="IPR045578">
    <property type="entry name" value="USP47_C"/>
</dbReference>
<organism>
    <name type="scientific">Culex quinquefasciatus</name>
    <name type="common">Southern house mosquito</name>
    <name type="synonym">Culex pungens</name>
    <dbReference type="NCBI Taxonomy" id="7176"/>
    <lineage>
        <taxon>Eukaryota</taxon>
        <taxon>Metazoa</taxon>
        <taxon>Ecdysozoa</taxon>
        <taxon>Arthropoda</taxon>
        <taxon>Hexapoda</taxon>
        <taxon>Insecta</taxon>
        <taxon>Pterygota</taxon>
        <taxon>Neoptera</taxon>
        <taxon>Endopterygota</taxon>
        <taxon>Diptera</taxon>
        <taxon>Nematocera</taxon>
        <taxon>Culicoidea</taxon>
        <taxon>Culicidae</taxon>
        <taxon>Culicinae</taxon>
        <taxon>Culicini</taxon>
        <taxon>Culex</taxon>
        <taxon>Culex</taxon>
    </lineage>
</organism>
<dbReference type="InterPro" id="IPR050164">
    <property type="entry name" value="Peptidase_C19"/>
</dbReference>
<dbReference type="InterPro" id="IPR001394">
    <property type="entry name" value="Peptidase_C19_UCH"/>
</dbReference>
<reference evidence="14" key="2">
    <citation type="submission" date="2021-02" db="UniProtKB">
        <authorList>
            <consortium name="EnsemblMetazoa"/>
        </authorList>
    </citation>
    <scope>IDENTIFICATION</scope>
    <source>
        <strain evidence="14">JHB</strain>
    </source>
</reference>
<dbReference type="Pfam" id="PF00443">
    <property type="entry name" value="UCH"/>
    <property type="match status" value="1"/>
</dbReference>
<dbReference type="GO" id="GO:0005829">
    <property type="term" value="C:cytosol"/>
    <property type="evidence" value="ECO:0007669"/>
    <property type="project" value="TreeGrafter"/>
</dbReference>
<evidence type="ECO:0000256" key="10">
    <source>
        <dbReference type="ARBA" id="ARBA00032453"/>
    </source>
</evidence>
<comment type="catalytic activity">
    <reaction evidence="1">
        <text>Thiol-dependent hydrolysis of ester, thioester, amide, peptide and isopeptide bonds formed by the C-terminal Gly of ubiquitin (a 76-residue protein attached to proteins as an intracellular targeting signal).</text>
        <dbReference type="EC" id="3.4.19.12"/>
    </reaction>
</comment>
<dbReference type="VEuPathDB" id="VectorBase:CQUJHB003468"/>
<evidence type="ECO:0000256" key="2">
    <source>
        <dbReference type="ARBA" id="ARBA00009085"/>
    </source>
</evidence>
<evidence type="ECO:0000256" key="6">
    <source>
        <dbReference type="ARBA" id="ARBA00022801"/>
    </source>
</evidence>
<evidence type="ECO:0000256" key="11">
    <source>
        <dbReference type="SAM" id="MobiDB-lite"/>
    </source>
</evidence>
<reference evidence="13" key="1">
    <citation type="submission" date="2007-03" db="EMBL/GenBank/DDBJ databases">
        <title>Annotation of Culex pipiens quinquefasciatus.</title>
        <authorList>
            <consortium name="The Broad Institute Genome Sequencing Platform"/>
            <person name="Atkinson P.W."/>
            <person name="Hemingway J."/>
            <person name="Christensen B.M."/>
            <person name="Higgs S."/>
            <person name="Kodira C."/>
            <person name="Hannick L."/>
            <person name="Megy K."/>
            <person name="O'Leary S."/>
            <person name="Pearson M."/>
            <person name="Haas B.J."/>
            <person name="Mauceli E."/>
            <person name="Wortman J.R."/>
            <person name="Lee N.H."/>
            <person name="Guigo R."/>
            <person name="Stanke M."/>
            <person name="Alvarado L."/>
            <person name="Amedeo P."/>
            <person name="Antoine C.H."/>
            <person name="Arensburger P."/>
            <person name="Bidwell S.L."/>
            <person name="Crawford M."/>
            <person name="Camaro F."/>
            <person name="Devon K."/>
            <person name="Engels R."/>
            <person name="Hammond M."/>
            <person name="Howarth C."/>
            <person name="Koehrsen M."/>
            <person name="Lawson D."/>
            <person name="Montgomery P."/>
            <person name="Nene V."/>
            <person name="Nusbaum C."/>
            <person name="Puiu D."/>
            <person name="Romero-Severson J."/>
            <person name="Severson D.W."/>
            <person name="Shumway M."/>
            <person name="Sisk P."/>
            <person name="Stolte C."/>
            <person name="Zeng Q."/>
            <person name="Eisenstadt E."/>
            <person name="Fraser-Liggett C."/>
            <person name="Strausberg R."/>
            <person name="Galagan J."/>
            <person name="Birren B."/>
            <person name="Collins F.H."/>
        </authorList>
    </citation>
    <scope>NUCLEOTIDE SEQUENCE [LARGE SCALE GENOMIC DNA]</scope>
    <source>
        <strain evidence="13">JHB</strain>
    </source>
</reference>
<keyword evidence="15" id="KW-1185">Reference proteome</keyword>
<evidence type="ECO:0000256" key="7">
    <source>
        <dbReference type="ARBA" id="ARBA00022807"/>
    </source>
</evidence>
<keyword evidence="6" id="KW-0378">Hydrolase</keyword>
<dbReference type="eggNOG" id="KOG4598">
    <property type="taxonomic scope" value="Eukaryota"/>
</dbReference>
<evidence type="ECO:0000313" key="15">
    <source>
        <dbReference type="Proteomes" id="UP000002320"/>
    </source>
</evidence>
<feature type="compositionally biased region" description="Basic and acidic residues" evidence="11">
    <location>
        <begin position="1306"/>
        <end position="1320"/>
    </location>
</feature>
<dbReference type="EC" id="3.4.19.12" evidence="3"/>
<dbReference type="VEuPathDB" id="VectorBase:CPIJ019760"/>
<dbReference type="PANTHER" id="PTHR24006">
    <property type="entry name" value="UBIQUITIN CARBOXYL-TERMINAL HYDROLASE"/>
    <property type="match status" value="1"/>
</dbReference>
<sequence>MVCPEGGGGATAIEQQECLCVIKDPRKDSQQKRFCVKVRSAYTVAKLYEDVATQTIFPDFELVMPNSGADAGDYEEAAFDGISLHDKKHKKLIDVGIDFGIRNTLHIIPRVEDYSSANITVETEMSSDDDLALGASASPVESANYNMPAPPPLPALTSPTYSAAAYGTNQSITTSRLRHYNGSDQPSSSGGSSNNYRGLVNQAMTCYLNSLLQALFMTPEFRNALYKWEFDGKDEAKSIPYQLQRLFVNLQTSPKSAVETTDLTRSFGWDSAEGWQQHDIQELCRVMFDALEQKFKHTKQSDLINRLYEGRMIDYVKCLECNTDKQREDKFLDIPLPVRPFGSTVAYENIEDALRAFVQPEILDGNNQYHCETCNKKCDAHKGLKFTKFPYILTLHLKRFDFDYQTLHRIKLNDKVTFPQTLNLNNFVNAVPTQSPTAASAPEVTTNGHNGTTVTNGQSSAQMETAENFMKTCDECSTTDSGSALEEDSAFQNGGGGTSVSSTTTTPNDQFMAQDDDEGIDMELNGGSPSVNNFNAPGPYVYELFAIMIHSGSASGGHYYAYIKDFDCSKWFSFNDQTVSTITQEDIQKSFGGGSSKTYYSGAYSSSTNAYMLMYRQIDSSKNSHPIKEEEFPDHIKNLVGKIRDSDAAGRSPIDSDALHLKVYFDNPRTRAIKSYKMYLLNDSTMTEALEEAYRTLQVKGIVPIERCRLVAYDRAREEIERSFEGEDDKRIDEVMRSLEKCSEVLLETREEHEVFEPYLPEGVMTKVYRIDMATRDVDGPISIRASKTQTVLDYKMIVGRKLQLNPKSLMLAVNEYKEVSKILGDNDATLRDAGFIQYCKVFVTVNNCAEDADFGAKFKAFVSRLDHIIGMYFVLPNMDPESLKNLSIPRYVPKTIPTTTATSTPDVQMAGNDSNSEDSSLSDNDRTLVEDDLHTAAATTNGDAHLTNGFSNGGATNGGGAGGFVDEDDEEETYLAEWRNNDYYFKVTPVEYHNPNGDSGAEDDSSSSSDGEKVIRVLIDKRASHGYLKYRLQSHLHVPMEYFKLIKNSGSGSQQEVTILKEELNSYKDGDRLTIELGRVLRKGEYKVSLYYLNVEQMTDESEKLPFLCTWIVRNGQQVGQVKRDILAHLATLANHKGAPPFDSCRLRKKCWKSISKVYTDDMHIGDETVKLTSNSDLILQECEDLGMVTPTHYNDVVLLVRRWQPAEMKLGKVQEILFPKADSTLNLPDKCELKNLLSQLSGIPEENLEYVKLQLRDSVSLLTIHTGLQWTSTPARSDDYTCSNNFQDGNMVYYRDKTEPLLELTPEERKELTKKDTRASSTYSPRKERALKIYVDASPKKADD</sequence>
<feature type="compositionally biased region" description="Low complexity" evidence="11">
    <location>
        <begin position="444"/>
        <end position="457"/>
    </location>
</feature>
<dbReference type="Gene3D" id="3.90.70.10">
    <property type="entry name" value="Cysteine proteinases"/>
    <property type="match status" value="1"/>
</dbReference>
<dbReference type="GO" id="GO:0004843">
    <property type="term" value="F:cysteine-type deubiquitinase activity"/>
    <property type="evidence" value="ECO:0007669"/>
    <property type="project" value="UniProtKB-EC"/>
</dbReference>
<dbReference type="InterPro" id="IPR038765">
    <property type="entry name" value="Papain-like_cys_pep_sf"/>
</dbReference>
<dbReference type="STRING" id="7176.B0XK96"/>
<dbReference type="PROSITE" id="PS00972">
    <property type="entry name" value="USP_1"/>
    <property type="match status" value="1"/>
</dbReference>
<gene>
    <name evidence="14" type="primary">6054096</name>
    <name evidence="13" type="ORF">CpipJ_CPIJ019760</name>
</gene>
<feature type="compositionally biased region" description="Low complexity" evidence="11">
    <location>
        <begin position="913"/>
        <end position="923"/>
    </location>
</feature>
<dbReference type="GO" id="GO:0005634">
    <property type="term" value="C:nucleus"/>
    <property type="evidence" value="ECO:0007669"/>
    <property type="project" value="TreeGrafter"/>
</dbReference>
<dbReference type="PROSITE" id="PS50235">
    <property type="entry name" value="USP_3"/>
    <property type="match status" value="1"/>
</dbReference>
<feature type="region of interest" description="Disordered" evidence="11">
    <location>
        <begin position="437"/>
        <end position="459"/>
    </location>
</feature>
<dbReference type="FunCoup" id="B0XK96">
    <property type="interactions" value="2495"/>
</dbReference>
<dbReference type="PROSITE" id="PS00973">
    <property type="entry name" value="USP_2"/>
    <property type="match status" value="1"/>
</dbReference>
<dbReference type="HOGENOM" id="CLU_002928_0_0_1"/>
<dbReference type="OrthoDB" id="289038at2759"/>
<proteinExistence type="inferred from homology"/>
<dbReference type="SUPFAM" id="SSF54001">
    <property type="entry name" value="Cysteine proteinases"/>
    <property type="match status" value="1"/>
</dbReference>
<dbReference type="GO" id="GO:0016579">
    <property type="term" value="P:protein deubiquitination"/>
    <property type="evidence" value="ECO:0007669"/>
    <property type="project" value="InterPro"/>
</dbReference>
<feature type="domain" description="USP" evidence="12">
    <location>
        <begin position="197"/>
        <end position="618"/>
    </location>
</feature>
<evidence type="ECO:0000256" key="9">
    <source>
        <dbReference type="ARBA" id="ARBA00029910"/>
    </source>
</evidence>
<dbReference type="InParanoid" id="B0XK96"/>
<keyword evidence="4" id="KW-0645">Protease</keyword>
<dbReference type="EMBL" id="DS233755">
    <property type="protein sequence ID" value="EDS31476.1"/>
    <property type="molecule type" value="Genomic_DNA"/>
</dbReference>
<evidence type="ECO:0000313" key="13">
    <source>
        <dbReference type="EMBL" id="EDS31476.1"/>
    </source>
</evidence>
<dbReference type="EnsemblMetazoa" id="CPIJ019760-RA">
    <property type="protein sequence ID" value="CPIJ019760-PA"/>
    <property type="gene ID" value="CPIJ019760"/>
</dbReference>